<evidence type="ECO:0000256" key="1">
    <source>
        <dbReference type="SAM" id="Phobius"/>
    </source>
</evidence>
<accession>A0A542ZRK3</accession>
<feature type="transmembrane region" description="Helical" evidence="1">
    <location>
        <begin position="171"/>
        <end position="193"/>
    </location>
</feature>
<feature type="transmembrane region" description="Helical" evidence="1">
    <location>
        <begin position="82"/>
        <end position="100"/>
    </location>
</feature>
<feature type="transmembrane region" description="Helical" evidence="1">
    <location>
        <begin position="200"/>
        <end position="218"/>
    </location>
</feature>
<dbReference type="RefSeq" id="WP_142092732.1">
    <property type="nucleotide sequence ID" value="NZ_BAAAMD010000001.1"/>
</dbReference>
<comment type="caution">
    <text evidence="2">The sequence shown here is derived from an EMBL/GenBank/DDBJ whole genome shotgun (WGS) entry which is preliminary data.</text>
</comment>
<keyword evidence="3" id="KW-1185">Reference proteome</keyword>
<keyword evidence="1" id="KW-1133">Transmembrane helix</keyword>
<dbReference type="Proteomes" id="UP000316196">
    <property type="component" value="Unassembled WGS sequence"/>
</dbReference>
<dbReference type="OrthoDB" id="5189031at2"/>
<keyword evidence="1" id="KW-0812">Transmembrane</keyword>
<feature type="transmembrane region" description="Helical" evidence="1">
    <location>
        <begin position="46"/>
        <end position="70"/>
    </location>
</feature>
<evidence type="ECO:0000313" key="3">
    <source>
        <dbReference type="Proteomes" id="UP000316196"/>
    </source>
</evidence>
<protein>
    <recommendedName>
        <fullName evidence="4">TspO/MBR related protein</fullName>
    </recommendedName>
</protein>
<name>A0A542ZRK3_9ACTN</name>
<feature type="transmembrane region" description="Helical" evidence="1">
    <location>
        <begin position="224"/>
        <end position="246"/>
    </location>
</feature>
<organism evidence="2 3">
    <name type="scientific">Propioniferax innocua</name>
    <dbReference type="NCBI Taxonomy" id="1753"/>
    <lineage>
        <taxon>Bacteria</taxon>
        <taxon>Bacillati</taxon>
        <taxon>Actinomycetota</taxon>
        <taxon>Actinomycetes</taxon>
        <taxon>Propionibacteriales</taxon>
        <taxon>Propionibacteriaceae</taxon>
        <taxon>Propioniferax</taxon>
    </lineage>
</organism>
<proteinExistence type="predicted"/>
<keyword evidence="1" id="KW-0472">Membrane</keyword>
<feature type="transmembrane region" description="Helical" evidence="1">
    <location>
        <begin position="145"/>
        <end position="165"/>
    </location>
</feature>
<evidence type="ECO:0008006" key="4">
    <source>
        <dbReference type="Google" id="ProtNLM"/>
    </source>
</evidence>
<dbReference type="EMBL" id="VFOR01000001">
    <property type="protein sequence ID" value="TQL62957.1"/>
    <property type="molecule type" value="Genomic_DNA"/>
</dbReference>
<sequence>MRESPAAPVTLAGVLLAVAVLASTGIFGGTPIWSPDSYRAIEALLSTAAIASAIWVVILAGIAGLIVWLWTSRGRSSNRARSVEWTLTAAIGLDALWFVFSVAGWVWPAAITLATLFVVLIVVNRQLDAAPPRDIVEKIVLDGTCGLHLGWIAMAFTAAIAQAIVHSGTRAGGLGNTIVAVVLLAGVVGLARLAIPRVRFFESVLIGILWGLVWLAVARLSGELISVPVAISAFIAAAAIIVLWMVRDRDVPRRSRRPGTSRAQRLS</sequence>
<reference evidence="2 3" key="1">
    <citation type="submission" date="2019-06" db="EMBL/GenBank/DDBJ databases">
        <title>Sequencing the genomes of 1000 actinobacteria strains.</title>
        <authorList>
            <person name="Klenk H.-P."/>
        </authorList>
    </citation>
    <scope>NUCLEOTIDE SEQUENCE [LARGE SCALE GENOMIC DNA]</scope>
    <source>
        <strain evidence="2 3">DSM 8251</strain>
    </source>
</reference>
<gene>
    <name evidence="2" type="ORF">FB460_0751</name>
</gene>
<dbReference type="AlphaFoldDB" id="A0A542ZRK3"/>
<evidence type="ECO:0000313" key="2">
    <source>
        <dbReference type="EMBL" id="TQL62957.1"/>
    </source>
</evidence>
<feature type="transmembrane region" description="Helical" evidence="1">
    <location>
        <begin position="106"/>
        <end position="124"/>
    </location>
</feature>